<feature type="domain" description="DUF4124" evidence="3">
    <location>
        <begin position="18"/>
        <end position="67"/>
    </location>
</feature>
<evidence type="ECO:0000256" key="2">
    <source>
        <dbReference type="SAM" id="SignalP"/>
    </source>
</evidence>
<gene>
    <name evidence="4" type="ORF">H4F99_04455</name>
</gene>
<organism evidence="4 5">
    <name type="scientific">Marilutibacter penaei</name>
    <dbReference type="NCBI Taxonomy" id="2759900"/>
    <lineage>
        <taxon>Bacteria</taxon>
        <taxon>Pseudomonadati</taxon>
        <taxon>Pseudomonadota</taxon>
        <taxon>Gammaproteobacteria</taxon>
        <taxon>Lysobacterales</taxon>
        <taxon>Lysobacteraceae</taxon>
        <taxon>Marilutibacter</taxon>
    </lineage>
</organism>
<feature type="compositionally biased region" description="Pro residues" evidence="1">
    <location>
        <begin position="84"/>
        <end position="94"/>
    </location>
</feature>
<evidence type="ECO:0000313" key="4">
    <source>
        <dbReference type="EMBL" id="MBB1087736.1"/>
    </source>
</evidence>
<dbReference type="Pfam" id="PF13511">
    <property type="entry name" value="DUF4124"/>
    <property type="match status" value="1"/>
</dbReference>
<proteinExistence type="predicted"/>
<dbReference type="Proteomes" id="UP000552587">
    <property type="component" value="Unassembled WGS sequence"/>
</dbReference>
<protein>
    <submittedName>
        <fullName evidence="4">DUF4124 domain-containing protein</fullName>
    </submittedName>
</protein>
<keyword evidence="2" id="KW-0732">Signal</keyword>
<evidence type="ECO:0000259" key="3">
    <source>
        <dbReference type="Pfam" id="PF13511"/>
    </source>
</evidence>
<evidence type="ECO:0000313" key="5">
    <source>
        <dbReference type="Proteomes" id="UP000552587"/>
    </source>
</evidence>
<dbReference type="RefSeq" id="WP_182668529.1">
    <property type="nucleotide sequence ID" value="NZ_JACHTE010000003.1"/>
</dbReference>
<sequence length="276" mass="29619">MRAWLCFLALACGALNVSTADAQTTLYRCTDGDGNLTIQSAPCPKGTQERTQVVEDLPSAPPAPATARDLPEPEWQLQSTPAPAATPPDMPPAVVPVTPAEPLIPEPGQPIIREKPLEVSSDGIGPGATGRDDFQLLDSGTPQAERDPVTDRPEDQARNPVDEGGTPRVPPPTLYACRTWDNDTYYGELAEPPPRCAPLEVTGLGGVAGIGAGRACEMRDDVCQPVAEDRLCDAWRYRLRDQQAQLVFARTDDPAGTRATIERIEAMLAQSTCARR</sequence>
<dbReference type="InterPro" id="IPR025392">
    <property type="entry name" value="DUF4124"/>
</dbReference>
<feature type="compositionally biased region" description="Basic and acidic residues" evidence="1">
    <location>
        <begin position="144"/>
        <end position="161"/>
    </location>
</feature>
<feature type="chain" id="PRO_5030869653" evidence="2">
    <location>
        <begin position="23"/>
        <end position="276"/>
    </location>
</feature>
<feature type="region of interest" description="Disordered" evidence="1">
    <location>
        <begin position="57"/>
        <end position="172"/>
    </location>
</feature>
<accession>A0A7W3YE13</accession>
<evidence type="ECO:0000256" key="1">
    <source>
        <dbReference type="SAM" id="MobiDB-lite"/>
    </source>
</evidence>
<dbReference type="EMBL" id="JACHTE010000003">
    <property type="protein sequence ID" value="MBB1087736.1"/>
    <property type="molecule type" value="Genomic_DNA"/>
</dbReference>
<name>A0A7W3YE13_9GAMM</name>
<keyword evidence="5" id="KW-1185">Reference proteome</keyword>
<dbReference type="AlphaFoldDB" id="A0A7W3YE13"/>
<feature type="signal peptide" evidence="2">
    <location>
        <begin position="1"/>
        <end position="22"/>
    </location>
</feature>
<comment type="caution">
    <text evidence="4">The sequence shown here is derived from an EMBL/GenBank/DDBJ whole genome shotgun (WGS) entry which is preliminary data.</text>
</comment>
<reference evidence="4 5" key="1">
    <citation type="submission" date="2020-07" db="EMBL/GenBank/DDBJ databases">
        <authorList>
            <person name="Xu S."/>
            <person name="Li A."/>
        </authorList>
    </citation>
    <scope>NUCLEOTIDE SEQUENCE [LARGE SCALE GENOMIC DNA]</scope>
    <source>
        <strain evidence="4 5">SG-8</strain>
    </source>
</reference>